<dbReference type="Gene3D" id="3.40.50.150">
    <property type="entry name" value="Vaccinia Virus protein VP39"/>
    <property type="match status" value="1"/>
</dbReference>
<name>A0A2M6YR92_9BACT</name>
<keyword evidence="4 5" id="KW-0694">RNA-binding</keyword>
<evidence type="ECO:0000256" key="2">
    <source>
        <dbReference type="ARBA" id="ARBA00022679"/>
    </source>
</evidence>
<keyword evidence="2 5" id="KW-0808">Transferase</keyword>
<dbReference type="InterPro" id="IPR029063">
    <property type="entry name" value="SAM-dependent_MTases_sf"/>
</dbReference>
<protein>
    <recommendedName>
        <fullName evidence="6">Ribosomal RNA adenine methylase transferase N-terminal domain-containing protein</fullName>
    </recommendedName>
</protein>
<reference evidence="8" key="1">
    <citation type="submission" date="2017-09" db="EMBL/GenBank/DDBJ databases">
        <title>Depth-based differentiation of microbial function through sediment-hosted aquifers and enrichment of novel symbionts in the deep terrestrial subsurface.</title>
        <authorList>
            <person name="Probst A.J."/>
            <person name="Ladd B."/>
            <person name="Jarett J.K."/>
            <person name="Geller-Mcgrath D.E."/>
            <person name="Sieber C.M.K."/>
            <person name="Emerson J.B."/>
            <person name="Anantharaman K."/>
            <person name="Thomas B.C."/>
            <person name="Malmstrom R."/>
            <person name="Stieglmeier M."/>
            <person name="Klingl A."/>
            <person name="Woyke T."/>
            <person name="Ryan C.M."/>
            <person name="Banfield J.F."/>
        </authorList>
    </citation>
    <scope>NUCLEOTIDE SEQUENCE [LARGE SCALE GENOMIC DNA]</scope>
</reference>
<dbReference type="SUPFAM" id="SSF53335">
    <property type="entry name" value="S-adenosyl-L-methionine-dependent methyltransferases"/>
    <property type="match status" value="1"/>
</dbReference>
<dbReference type="Proteomes" id="UP000229502">
    <property type="component" value="Unassembled WGS sequence"/>
</dbReference>
<sequence>MKNQNLLDQFFLKDEEIIKLLVETASFKKSDAVLEIGAGSGVITRELVKKSSKVIAVEIDKTFAKDLKQIPGNIQLIFADALGVLKNKKTDRLKFNKIVGSLPSSIIEPLVNILVKTDFETAVFLVPLKFSYKLIKQPIFVDYFDTVIVMKVPRKSFYPTPKANWALVKMIKKPDPLKTGERARFLRQYIYSHPKAKTENALTEGLVRFYRAQGKSLTKKQAKTLVVTQNPL</sequence>
<feature type="domain" description="Ribosomal RNA adenine methylase transferase N-terminal" evidence="6">
    <location>
        <begin position="17"/>
        <end position="174"/>
    </location>
</feature>
<dbReference type="SMART" id="SM00650">
    <property type="entry name" value="rADc"/>
    <property type="match status" value="1"/>
</dbReference>
<evidence type="ECO:0000256" key="3">
    <source>
        <dbReference type="ARBA" id="ARBA00022691"/>
    </source>
</evidence>
<evidence type="ECO:0000256" key="1">
    <source>
        <dbReference type="ARBA" id="ARBA00022603"/>
    </source>
</evidence>
<dbReference type="EMBL" id="PEWZ01000096">
    <property type="protein sequence ID" value="PIU34684.1"/>
    <property type="molecule type" value="Genomic_DNA"/>
</dbReference>
<feature type="binding site" evidence="5">
    <location>
        <position position="101"/>
    </location>
    <ligand>
        <name>S-adenosyl-L-methionine</name>
        <dbReference type="ChEBI" id="CHEBI:59789"/>
    </ligand>
</feature>
<dbReference type="PANTHER" id="PTHR11727:SF7">
    <property type="entry name" value="DIMETHYLADENOSINE TRANSFERASE-RELATED"/>
    <property type="match status" value="1"/>
</dbReference>
<comment type="caution">
    <text evidence="5">Lacks conserved residue(s) required for the propagation of feature annotation.</text>
</comment>
<dbReference type="CDD" id="cd02440">
    <property type="entry name" value="AdoMet_MTases"/>
    <property type="match status" value="1"/>
</dbReference>
<dbReference type="PROSITE" id="PS01131">
    <property type="entry name" value="RRNA_A_DIMETH"/>
    <property type="match status" value="1"/>
</dbReference>
<feature type="binding site" evidence="5">
    <location>
        <position position="80"/>
    </location>
    <ligand>
        <name>S-adenosyl-L-methionine</name>
        <dbReference type="ChEBI" id="CHEBI:59789"/>
    </ligand>
</feature>
<feature type="binding site" evidence="5">
    <location>
        <position position="58"/>
    </location>
    <ligand>
        <name>S-adenosyl-L-methionine</name>
        <dbReference type="ChEBI" id="CHEBI:59789"/>
    </ligand>
</feature>
<evidence type="ECO:0000256" key="5">
    <source>
        <dbReference type="PROSITE-ProRule" id="PRU01026"/>
    </source>
</evidence>
<comment type="similarity">
    <text evidence="5">Belongs to the class I-like SAM-binding methyltransferase superfamily. rRNA adenine N(6)-methyltransferase family.</text>
</comment>
<dbReference type="GO" id="GO:0000179">
    <property type="term" value="F:rRNA (adenine-N6,N6-)-dimethyltransferase activity"/>
    <property type="evidence" value="ECO:0007669"/>
    <property type="project" value="UniProtKB-UniRule"/>
</dbReference>
<organism evidence="7 8">
    <name type="scientific">Candidatus Shapirobacteria bacterium CG07_land_8_20_14_0_80_39_18</name>
    <dbReference type="NCBI Taxonomy" id="1974882"/>
    <lineage>
        <taxon>Bacteria</taxon>
        <taxon>Candidatus Shapironibacteriota</taxon>
    </lineage>
</organism>
<gene>
    <name evidence="7" type="ORF">COT03_01965</name>
</gene>
<feature type="binding site" evidence="5">
    <location>
        <position position="37"/>
    </location>
    <ligand>
        <name>S-adenosyl-L-methionine</name>
        <dbReference type="ChEBI" id="CHEBI:59789"/>
    </ligand>
</feature>
<dbReference type="InterPro" id="IPR001737">
    <property type="entry name" value="KsgA/Erm"/>
</dbReference>
<dbReference type="PANTHER" id="PTHR11727">
    <property type="entry name" value="DIMETHYLADENOSINE TRANSFERASE"/>
    <property type="match status" value="1"/>
</dbReference>
<evidence type="ECO:0000313" key="7">
    <source>
        <dbReference type="EMBL" id="PIU34684.1"/>
    </source>
</evidence>
<dbReference type="PROSITE" id="PS51689">
    <property type="entry name" value="SAM_RNA_A_N6_MT"/>
    <property type="match status" value="1"/>
</dbReference>
<evidence type="ECO:0000259" key="6">
    <source>
        <dbReference type="SMART" id="SM00650"/>
    </source>
</evidence>
<feature type="binding site" evidence="5">
    <location>
        <position position="12"/>
    </location>
    <ligand>
        <name>S-adenosyl-L-methionine</name>
        <dbReference type="ChEBI" id="CHEBI:59789"/>
    </ligand>
</feature>
<accession>A0A2M6YR92</accession>
<dbReference type="Pfam" id="PF00398">
    <property type="entry name" value="RrnaAD"/>
    <property type="match status" value="1"/>
</dbReference>
<keyword evidence="1 5" id="KW-0489">Methyltransferase</keyword>
<dbReference type="AlphaFoldDB" id="A0A2M6YR92"/>
<dbReference type="GO" id="GO:0003723">
    <property type="term" value="F:RNA binding"/>
    <property type="evidence" value="ECO:0007669"/>
    <property type="project" value="UniProtKB-UniRule"/>
</dbReference>
<dbReference type="InterPro" id="IPR020596">
    <property type="entry name" value="rRNA_Ade_Mease_Trfase_CS"/>
</dbReference>
<dbReference type="InterPro" id="IPR020598">
    <property type="entry name" value="rRNA_Ade_methylase_Trfase_N"/>
</dbReference>
<keyword evidence="3 5" id="KW-0949">S-adenosyl-L-methionine</keyword>
<comment type="caution">
    <text evidence="7">The sequence shown here is derived from an EMBL/GenBank/DDBJ whole genome shotgun (WGS) entry which is preliminary data.</text>
</comment>
<evidence type="ECO:0000256" key="4">
    <source>
        <dbReference type="ARBA" id="ARBA00022884"/>
    </source>
</evidence>
<evidence type="ECO:0000313" key="8">
    <source>
        <dbReference type="Proteomes" id="UP000229502"/>
    </source>
</evidence>
<proteinExistence type="inferred from homology"/>